<accession>A0ABW6JLJ1</accession>
<proteinExistence type="predicted"/>
<keyword evidence="2" id="KW-1185">Reference proteome</keyword>
<evidence type="ECO:0000313" key="1">
    <source>
        <dbReference type="EMBL" id="MFE7965262.1"/>
    </source>
</evidence>
<dbReference type="RefSeq" id="WP_359595932.1">
    <property type="nucleotide sequence ID" value="NZ_JBHVBU010000054.1"/>
</dbReference>
<evidence type="ECO:0000313" key="2">
    <source>
        <dbReference type="Proteomes" id="UP001600650"/>
    </source>
</evidence>
<comment type="caution">
    <text evidence="1">The sequence shown here is derived from an EMBL/GenBank/DDBJ whole genome shotgun (WGS) entry which is preliminary data.</text>
</comment>
<name>A0ABW6JLJ1_STRCE</name>
<reference evidence="1 2" key="1">
    <citation type="submission" date="2024-09" db="EMBL/GenBank/DDBJ databases">
        <title>The Natural Products Discovery Center: Release of the First 8490 Sequenced Strains for Exploring Actinobacteria Biosynthetic Diversity.</title>
        <authorList>
            <person name="Kalkreuter E."/>
            <person name="Kautsar S.A."/>
            <person name="Yang D."/>
            <person name="Bader C.D."/>
            <person name="Teijaro C.N."/>
            <person name="Fluegel L."/>
            <person name="Davis C.M."/>
            <person name="Simpson J.R."/>
            <person name="Lauterbach L."/>
            <person name="Steele A.D."/>
            <person name="Gui C."/>
            <person name="Meng S."/>
            <person name="Li G."/>
            <person name="Viehrig K."/>
            <person name="Ye F."/>
            <person name="Su P."/>
            <person name="Kiefer A.F."/>
            <person name="Nichols A."/>
            <person name="Cepeda A.J."/>
            <person name="Yan W."/>
            <person name="Fan B."/>
            <person name="Jiang Y."/>
            <person name="Adhikari A."/>
            <person name="Zheng C.-J."/>
            <person name="Schuster L."/>
            <person name="Cowan T.M."/>
            <person name="Smanski M.J."/>
            <person name="Chevrette M.G."/>
            <person name="De Carvalho L.P.S."/>
            <person name="Shen B."/>
        </authorList>
    </citation>
    <scope>NUCLEOTIDE SEQUENCE [LARGE SCALE GENOMIC DNA]</scope>
    <source>
        <strain evidence="1 2">NPDC057399</strain>
    </source>
</reference>
<dbReference type="EMBL" id="JBHVBU010000054">
    <property type="protein sequence ID" value="MFE7965262.1"/>
    <property type="molecule type" value="Genomic_DNA"/>
</dbReference>
<sequence>MPVLNQVQRRAALGDLAVLRIHTAYPTVVNGEPQVRERTLFLVSRVTDVHPNGAVAAVADPRFRHDPNQAPITLAHLGSRVEKVFVVPHEQLDVDDALAAVRADNPAATYDTLDQASRIPNRYRRR</sequence>
<protein>
    <submittedName>
        <fullName evidence="1">Uncharacterized protein</fullName>
    </submittedName>
</protein>
<organism evidence="1 2">
    <name type="scientific">Streptomyces cellulosae</name>
    <dbReference type="NCBI Taxonomy" id="1968"/>
    <lineage>
        <taxon>Bacteria</taxon>
        <taxon>Bacillati</taxon>
        <taxon>Actinomycetota</taxon>
        <taxon>Actinomycetes</taxon>
        <taxon>Kitasatosporales</taxon>
        <taxon>Streptomycetaceae</taxon>
        <taxon>Streptomyces</taxon>
    </lineage>
</organism>
<dbReference type="Proteomes" id="UP001600650">
    <property type="component" value="Unassembled WGS sequence"/>
</dbReference>
<gene>
    <name evidence="1" type="ORF">ACFU0X_19895</name>
</gene>